<dbReference type="InterPro" id="IPR014721">
    <property type="entry name" value="Ribsml_uS5_D2-typ_fold_subgr"/>
</dbReference>
<gene>
    <name evidence="11" type="primary">radA</name>
    <name evidence="15" type="ORF">AUJ23_00150</name>
</gene>
<keyword evidence="1 11" id="KW-0479">Metal-binding</keyword>
<dbReference type="GO" id="GO:0004176">
    <property type="term" value="F:ATP-dependent peptidase activity"/>
    <property type="evidence" value="ECO:0007669"/>
    <property type="project" value="InterPro"/>
</dbReference>
<dbReference type="Gene3D" id="3.40.50.300">
    <property type="entry name" value="P-loop containing nucleotide triphosphate hydrolases"/>
    <property type="match status" value="1"/>
</dbReference>
<dbReference type="SMART" id="SM00382">
    <property type="entry name" value="AAA"/>
    <property type="match status" value="1"/>
</dbReference>
<evidence type="ECO:0000256" key="11">
    <source>
        <dbReference type="HAMAP-Rule" id="MF_01498"/>
    </source>
</evidence>
<organism evidence="15 16">
    <name type="scientific">Candidatus Magasanikbacteria bacterium CG1_02_32_51</name>
    <dbReference type="NCBI Taxonomy" id="1805238"/>
    <lineage>
        <taxon>Bacteria</taxon>
        <taxon>Candidatus Magasanikiibacteriota</taxon>
    </lineage>
</organism>
<comment type="caution">
    <text evidence="15">The sequence shown here is derived from an EMBL/GenBank/DDBJ whole genome shotgun (WGS) entry which is preliminary data.</text>
</comment>
<comment type="function">
    <text evidence="11">Plays a role in repairing double-strand DNA breaks, probably involving stabilizing or processing branched DNA or blocked replication forks.</text>
</comment>
<dbReference type="SUPFAM" id="SSF54211">
    <property type="entry name" value="Ribosomal protein S5 domain 2-like"/>
    <property type="match status" value="1"/>
</dbReference>
<dbReference type="GO" id="GO:0004252">
    <property type="term" value="F:serine-type endopeptidase activity"/>
    <property type="evidence" value="ECO:0007669"/>
    <property type="project" value="InterPro"/>
</dbReference>
<comment type="similarity">
    <text evidence="11 13">Belongs to the RecA family. RadA subfamily.</text>
</comment>
<dbReference type="CDD" id="cd01121">
    <property type="entry name" value="RadA_SMS_N"/>
    <property type="match status" value="1"/>
</dbReference>
<name>A0A1J4UCN3_9BACT</name>
<dbReference type="PANTHER" id="PTHR32472">
    <property type="entry name" value="DNA REPAIR PROTEIN RADA"/>
    <property type="match status" value="1"/>
</dbReference>
<evidence type="ECO:0000256" key="3">
    <source>
        <dbReference type="ARBA" id="ARBA00022763"/>
    </source>
</evidence>
<evidence type="ECO:0000313" key="16">
    <source>
        <dbReference type="Proteomes" id="UP000181941"/>
    </source>
</evidence>
<evidence type="ECO:0000256" key="10">
    <source>
        <dbReference type="ARBA" id="ARBA00023204"/>
    </source>
</evidence>
<dbReference type="GO" id="GO:0005524">
    <property type="term" value="F:ATP binding"/>
    <property type="evidence" value="ECO:0007669"/>
    <property type="project" value="UniProtKB-UniRule"/>
</dbReference>
<keyword evidence="10 11" id="KW-0234">DNA repair</keyword>
<feature type="short sequence motif" description="RadA KNRFG motif" evidence="11">
    <location>
        <begin position="255"/>
        <end position="259"/>
    </location>
</feature>
<evidence type="ECO:0000256" key="5">
    <source>
        <dbReference type="ARBA" id="ARBA00022801"/>
    </source>
</evidence>
<dbReference type="Pfam" id="PF05362">
    <property type="entry name" value="Lon_C"/>
    <property type="match status" value="1"/>
</dbReference>
<dbReference type="InterPro" id="IPR027417">
    <property type="entry name" value="P-loop_NTPase"/>
</dbReference>
<dbReference type="GO" id="GO:0003684">
    <property type="term" value="F:damaged DNA binding"/>
    <property type="evidence" value="ECO:0007669"/>
    <property type="project" value="InterPro"/>
</dbReference>
<dbReference type="PROSITE" id="PS50162">
    <property type="entry name" value="RECA_2"/>
    <property type="match status" value="1"/>
</dbReference>
<dbReference type="EMBL" id="MNVC01000002">
    <property type="protein sequence ID" value="OIO20517.1"/>
    <property type="molecule type" value="Genomic_DNA"/>
</dbReference>
<dbReference type="Pfam" id="PF13481">
    <property type="entry name" value="AAA_25"/>
    <property type="match status" value="1"/>
</dbReference>
<feature type="domain" description="RecA family profile 1" evidence="14">
    <location>
        <begin position="65"/>
        <end position="218"/>
    </location>
</feature>
<dbReference type="HAMAP" id="MF_01498">
    <property type="entry name" value="RadA_bact"/>
    <property type="match status" value="1"/>
</dbReference>
<evidence type="ECO:0000259" key="14">
    <source>
        <dbReference type="PROSITE" id="PS50162"/>
    </source>
</evidence>
<evidence type="ECO:0000256" key="9">
    <source>
        <dbReference type="ARBA" id="ARBA00023125"/>
    </source>
</evidence>
<dbReference type="Gene3D" id="3.30.230.10">
    <property type="match status" value="1"/>
</dbReference>
<proteinExistence type="inferred from homology"/>
<dbReference type="InterPro" id="IPR003593">
    <property type="entry name" value="AAA+_ATPase"/>
</dbReference>
<dbReference type="FunFam" id="3.40.50.300:FF:000050">
    <property type="entry name" value="DNA repair protein RadA"/>
    <property type="match status" value="1"/>
</dbReference>
<evidence type="ECO:0000256" key="6">
    <source>
        <dbReference type="ARBA" id="ARBA00022833"/>
    </source>
</evidence>
<dbReference type="GO" id="GO:0008270">
    <property type="term" value="F:zinc ion binding"/>
    <property type="evidence" value="ECO:0007669"/>
    <property type="project" value="UniProtKB-KW"/>
</dbReference>
<keyword evidence="6 13" id="KW-0862">Zinc</keyword>
<evidence type="ECO:0000256" key="1">
    <source>
        <dbReference type="ARBA" id="ARBA00022723"/>
    </source>
</evidence>
<dbReference type="InterPro" id="IPR004504">
    <property type="entry name" value="DNA_repair_RadA"/>
</dbReference>
<dbReference type="GO" id="GO:0140664">
    <property type="term" value="F:ATP-dependent DNA damage sensor activity"/>
    <property type="evidence" value="ECO:0007669"/>
    <property type="project" value="InterPro"/>
</dbReference>
<dbReference type="Pfam" id="PF18073">
    <property type="entry name" value="Zn_ribbon_LapB"/>
    <property type="match status" value="1"/>
</dbReference>
<keyword evidence="9 11" id="KW-0238">DNA-binding</keyword>
<evidence type="ECO:0000256" key="12">
    <source>
        <dbReference type="NCBIfam" id="TIGR00416"/>
    </source>
</evidence>
<dbReference type="AlphaFoldDB" id="A0A1J4UCN3"/>
<dbReference type="NCBIfam" id="TIGR00416">
    <property type="entry name" value="sms"/>
    <property type="match status" value="1"/>
</dbReference>
<dbReference type="InterPro" id="IPR041166">
    <property type="entry name" value="Rubredoxin_2"/>
</dbReference>
<dbReference type="SUPFAM" id="SSF52540">
    <property type="entry name" value="P-loop containing nucleoside triphosphate hydrolases"/>
    <property type="match status" value="1"/>
</dbReference>
<dbReference type="STRING" id="1805238.AUJ23_00150"/>
<sequence length="452" mass="49402">MTPPSTIFTCSNCDAQFTKWSGRCLECGKWGTVMESEKTIEKKEKTKTAYKALETKTLSQISKQELQRITTKISEMDRVLGSSDIDGKNSGFVPGSLVLLGGEPGIGKSTLSIQLASLISPTLYISGEESAQQIKMRADRLKIKSDKLFLANETNIETICATIEKQKPILVIIDSIQTIYSQEVEGEAGNINQIRACTAKLLETAKATNSIIIIIGHVTKEGTVAGPKTLEHMVDTVLYLEGDRHHSYRILRTVKNRFGATDEVGIFEMSETGLVPVKNPSASFLEEREGEVSGSVITCLMEGTRPLLIEIQALVNKTSFGFPVRKASGFDLNRLHVLTAVLQKRAGLNLGQYDIHINVVGGVRANEPAADLAVCLAIASSYKDKELGKDLVVFGEVGLGGEVRSIAQLEKRIKESHSLGMKRIITNLGKNKNKIDVKIIDVKNIAELIKQT</sequence>
<dbReference type="InterPro" id="IPR008269">
    <property type="entry name" value="Lon_proteolytic"/>
</dbReference>
<dbReference type="GO" id="GO:0005829">
    <property type="term" value="C:cytosol"/>
    <property type="evidence" value="ECO:0007669"/>
    <property type="project" value="TreeGrafter"/>
</dbReference>
<dbReference type="PANTHER" id="PTHR32472:SF10">
    <property type="entry name" value="DNA REPAIR PROTEIN RADA-LIKE PROTEIN"/>
    <property type="match status" value="1"/>
</dbReference>
<dbReference type="GO" id="GO:0000725">
    <property type="term" value="P:recombinational repair"/>
    <property type="evidence" value="ECO:0007669"/>
    <property type="project" value="UniProtKB-UniRule"/>
</dbReference>
<accession>A0A1J4UCN3</accession>
<keyword evidence="8 11" id="KW-0346">Stress response</keyword>
<keyword evidence="7 11" id="KW-0067">ATP-binding</keyword>
<evidence type="ECO:0000313" key="15">
    <source>
        <dbReference type="EMBL" id="OIO20517.1"/>
    </source>
</evidence>
<keyword evidence="5" id="KW-0378">Hydrolase</keyword>
<keyword evidence="2 11" id="KW-0547">Nucleotide-binding</keyword>
<dbReference type="PRINTS" id="PR01874">
    <property type="entry name" value="DNAREPAIRADA"/>
</dbReference>
<comment type="function">
    <text evidence="13">DNA-dependent ATPase involved in processing of recombination intermediates, plays a role in repairing DNA breaks. Stimulates the branch migration of RecA-mediated strand transfer reactions, allowing the 3' invading strand to extend heteroduplex DNA faster. Binds ssDNA in the presence of ADP but not other nucleotides, has ATPase activity that is stimulated by ssDNA and various branched DNA structures, but inhibited by SSB. Does not have RecA's homology-searching function.</text>
</comment>
<dbReference type="GO" id="GO:0006508">
    <property type="term" value="P:proteolysis"/>
    <property type="evidence" value="ECO:0007669"/>
    <property type="project" value="InterPro"/>
</dbReference>
<evidence type="ECO:0000256" key="4">
    <source>
        <dbReference type="ARBA" id="ARBA00022771"/>
    </source>
</evidence>
<feature type="binding site" evidence="11">
    <location>
        <begin position="102"/>
        <end position="109"/>
    </location>
    <ligand>
        <name>ATP</name>
        <dbReference type="ChEBI" id="CHEBI:30616"/>
    </ligand>
</feature>
<comment type="domain">
    <text evidence="11">The middle region has homology to RecA with ATPase motifs including the RadA KNRFG motif, while the C-terminus is homologous to Lon protease.</text>
</comment>
<feature type="region of interest" description="Lon-protease-like" evidence="11">
    <location>
        <begin position="354"/>
        <end position="452"/>
    </location>
</feature>
<reference evidence="15 16" key="1">
    <citation type="journal article" date="2016" name="Environ. Microbiol.">
        <title>Genomic resolution of a cold subsurface aquifer community provides metabolic insights for novel microbes adapted to high CO concentrations.</title>
        <authorList>
            <person name="Probst A.J."/>
            <person name="Castelle C.J."/>
            <person name="Singh A."/>
            <person name="Brown C.T."/>
            <person name="Anantharaman K."/>
            <person name="Sharon I."/>
            <person name="Hug L.A."/>
            <person name="Burstein D."/>
            <person name="Emerson J.B."/>
            <person name="Thomas B.C."/>
            <person name="Banfield J.F."/>
        </authorList>
    </citation>
    <scope>NUCLEOTIDE SEQUENCE [LARGE SCALE GENOMIC DNA]</scope>
    <source>
        <strain evidence="15">CG1_02_32_51</strain>
    </source>
</reference>
<dbReference type="InterPro" id="IPR020588">
    <property type="entry name" value="RecA_ATP-bd"/>
</dbReference>
<evidence type="ECO:0000256" key="7">
    <source>
        <dbReference type="ARBA" id="ARBA00022840"/>
    </source>
</evidence>
<keyword evidence="4 13" id="KW-0863">Zinc-finger</keyword>
<evidence type="ECO:0000256" key="2">
    <source>
        <dbReference type="ARBA" id="ARBA00022741"/>
    </source>
</evidence>
<protein>
    <recommendedName>
        <fullName evidence="11 12">DNA repair protein RadA</fullName>
    </recommendedName>
</protein>
<dbReference type="Proteomes" id="UP000181941">
    <property type="component" value="Unassembled WGS sequence"/>
</dbReference>
<evidence type="ECO:0000256" key="8">
    <source>
        <dbReference type="ARBA" id="ARBA00023016"/>
    </source>
</evidence>
<dbReference type="InterPro" id="IPR020568">
    <property type="entry name" value="Ribosomal_Su5_D2-typ_SF"/>
</dbReference>
<keyword evidence="3 11" id="KW-0227">DNA damage</keyword>
<evidence type="ECO:0000256" key="13">
    <source>
        <dbReference type="RuleBase" id="RU003555"/>
    </source>
</evidence>